<dbReference type="Proteomes" id="UP001519460">
    <property type="component" value="Unassembled WGS sequence"/>
</dbReference>
<sequence length="80" mass="9084">MLQCTDTGATVIPAKTDKESNANKSQQILCCTELKTAISAKDQDHQWTQVSSNWINHLEQHKRTILKYTHSSWADENPQS</sequence>
<protein>
    <submittedName>
        <fullName evidence="1">Uncharacterized protein</fullName>
    </submittedName>
</protein>
<keyword evidence="2" id="KW-1185">Reference proteome</keyword>
<evidence type="ECO:0000313" key="1">
    <source>
        <dbReference type="EMBL" id="KAK7493401.1"/>
    </source>
</evidence>
<reference evidence="1 2" key="1">
    <citation type="journal article" date="2023" name="Sci. Data">
        <title>Genome assembly of the Korean intertidal mud-creeper Batillaria attramentaria.</title>
        <authorList>
            <person name="Patra A.K."/>
            <person name="Ho P.T."/>
            <person name="Jun S."/>
            <person name="Lee S.J."/>
            <person name="Kim Y."/>
            <person name="Won Y.J."/>
        </authorList>
    </citation>
    <scope>NUCLEOTIDE SEQUENCE [LARGE SCALE GENOMIC DNA]</scope>
    <source>
        <strain evidence="1">Wonlab-2016</strain>
    </source>
</reference>
<evidence type="ECO:0000313" key="2">
    <source>
        <dbReference type="Proteomes" id="UP001519460"/>
    </source>
</evidence>
<accession>A0ABD0L2D9</accession>
<proteinExistence type="predicted"/>
<organism evidence="1 2">
    <name type="scientific">Batillaria attramentaria</name>
    <dbReference type="NCBI Taxonomy" id="370345"/>
    <lineage>
        <taxon>Eukaryota</taxon>
        <taxon>Metazoa</taxon>
        <taxon>Spiralia</taxon>
        <taxon>Lophotrochozoa</taxon>
        <taxon>Mollusca</taxon>
        <taxon>Gastropoda</taxon>
        <taxon>Caenogastropoda</taxon>
        <taxon>Sorbeoconcha</taxon>
        <taxon>Cerithioidea</taxon>
        <taxon>Batillariidae</taxon>
        <taxon>Batillaria</taxon>
    </lineage>
</organism>
<comment type="caution">
    <text evidence="1">The sequence shown here is derived from an EMBL/GenBank/DDBJ whole genome shotgun (WGS) entry which is preliminary data.</text>
</comment>
<gene>
    <name evidence="1" type="ORF">BaRGS_00015301</name>
</gene>
<name>A0ABD0L2D9_9CAEN</name>
<dbReference type="EMBL" id="JACVVK020000093">
    <property type="protein sequence ID" value="KAK7493401.1"/>
    <property type="molecule type" value="Genomic_DNA"/>
</dbReference>
<dbReference type="AlphaFoldDB" id="A0ABD0L2D9"/>